<keyword evidence="6" id="KW-0106">Calcium</keyword>
<proteinExistence type="inferred from homology"/>
<keyword evidence="9" id="KW-1185">Reference proteome</keyword>
<keyword evidence="3" id="KW-0479">Metal-binding</keyword>
<dbReference type="Pfam" id="PF00884">
    <property type="entry name" value="Sulfatase"/>
    <property type="match status" value="1"/>
</dbReference>
<name>A0ABW5DY92_9BACT</name>
<evidence type="ECO:0000256" key="3">
    <source>
        <dbReference type="ARBA" id="ARBA00022723"/>
    </source>
</evidence>
<evidence type="ECO:0000256" key="1">
    <source>
        <dbReference type="ARBA" id="ARBA00001913"/>
    </source>
</evidence>
<dbReference type="InterPro" id="IPR000917">
    <property type="entry name" value="Sulfatase_N"/>
</dbReference>
<evidence type="ECO:0000256" key="6">
    <source>
        <dbReference type="ARBA" id="ARBA00022837"/>
    </source>
</evidence>
<accession>A0ABW5DY92</accession>
<protein>
    <submittedName>
        <fullName evidence="8">Sulfatase</fullName>
    </submittedName>
</protein>
<evidence type="ECO:0000259" key="7">
    <source>
        <dbReference type="Pfam" id="PF00884"/>
    </source>
</evidence>
<evidence type="ECO:0000256" key="4">
    <source>
        <dbReference type="ARBA" id="ARBA00022729"/>
    </source>
</evidence>
<reference evidence="9" key="1">
    <citation type="journal article" date="2019" name="Int. J. Syst. Evol. Microbiol.">
        <title>The Global Catalogue of Microorganisms (GCM) 10K type strain sequencing project: providing services to taxonomists for standard genome sequencing and annotation.</title>
        <authorList>
            <consortium name="The Broad Institute Genomics Platform"/>
            <consortium name="The Broad Institute Genome Sequencing Center for Infectious Disease"/>
            <person name="Wu L."/>
            <person name="Ma J."/>
        </authorList>
    </citation>
    <scope>NUCLEOTIDE SEQUENCE [LARGE SCALE GENOMIC DNA]</scope>
    <source>
        <strain evidence="9">JCM 16545</strain>
    </source>
</reference>
<dbReference type="Gene3D" id="3.40.720.10">
    <property type="entry name" value="Alkaline Phosphatase, subunit A"/>
    <property type="match status" value="1"/>
</dbReference>
<dbReference type="SUPFAM" id="SSF53649">
    <property type="entry name" value="Alkaline phosphatase-like"/>
    <property type="match status" value="1"/>
</dbReference>
<dbReference type="InterPro" id="IPR017850">
    <property type="entry name" value="Alkaline_phosphatase_core_sf"/>
</dbReference>
<evidence type="ECO:0000313" key="9">
    <source>
        <dbReference type="Proteomes" id="UP001597297"/>
    </source>
</evidence>
<dbReference type="PANTHER" id="PTHR42693:SF42">
    <property type="entry name" value="ARYLSULFATASE G"/>
    <property type="match status" value="1"/>
</dbReference>
<comment type="similarity">
    <text evidence="2">Belongs to the sulfatase family.</text>
</comment>
<dbReference type="EMBL" id="JBHUJC010000001">
    <property type="protein sequence ID" value="MFD2275049.1"/>
    <property type="molecule type" value="Genomic_DNA"/>
</dbReference>
<gene>
    <name evidence="8" type="ORF">ACFSQZ_01080</name>
</gene>
<comment type="cofactor">
    <cofactor evidence="1">
        <name>Ca(2+)</name>
        <dbReference type="ChEBI" id="CHEBI:29108"/>
    </cofactor>
</comment>
<keyword evidence="5" id="KW-0378">Hydrolase</keyword>
<comment type="caution">
    <text evidence="8">The sequence shown here is derived from an EMBL/GenBank/DDBJ whole genome shotgun (WGS) entry which is preliminary data.</text>
</comment>
<dbReference type="RefSeq" id="WP_377095967.1">
    <property type="nucleotide sequence ID" value="NZ_JBHSJM010000001.1"/>
</dbReference>
<keyword evidence="4" id="KW-0732">Signal</keyword>
<dbReference type="Proteomes" id="UP001597297">
    <property type="component" value="Unassembled WGS sequence"/>
</dbReference>
<sequence length="626" mass="70753">MKHSLLTSLCITLVCSSNTLTSATERPENPNVILILTDDLGWQDVKCYDIDEPSPMETPNIDSLAKKGAMFWQGYSPAPTCAPTRCAIMSGNHPARAQKTHVVGGAPPTPYNKENHRMMAPWYSGRMPENELTLAKVLQQNGYTTGHCGKWHMAINHNAFPQPEDQGFDWSRHNLGITKRMKPHRLTGFATDKEGDPYRLDENGFAYHQNSEDALTFVEENKATPFFLYYATWLVHTPIQTRNERLLKKYCEKLGVELPENPSEWKGEGQTNPFYCAMVEELDYYVGQLINYLEQTEDPRWPGHKLSENTYVIFTSDNGGMEKHPGEIITDNYPLDRGKISAMEGGTRVPLIITGPGIEAGVQSDVMLNGLDFYPTILSWTGAKLPKEKHLDGCDISQLLAKDPADPSLVKENDGSIRDTMVWHFPNSIALESTIRIGDYKLVRNYDHISNPRTPELELYQLYQTEDGKQQRGDIEESKNLVDSMPEKAKAMNQKLSEILTEMKASYPYFNPATRHELPNKDKVCTVTSHQQNGDQVSFNYQENGAKVVRAQLMYTLNGGHRYEEWFRAPAKLGSSHTVTAKLPKGTTHYVINLIDENNFLVSYPEMIDSVSAMKEKYSEKALPAK</sequence>
<evidence type="ECO:0000313" key="8">
    <source>
        <dbReference type="EMBL" id="MFD2275049.1"/>
    </source>
</evidence>
<dbReference type="PANTHER" id="PTHR42693">
    <property type="entry name" value="ARYLSULFATASE FAMILY MEMBER"/>
    <property type="match status" value="1"/>
</dbReference>
<dbReference type="InterPro" id="IPR050738">
    <property type="entry name" value="Sulfatase"/>
</dbReference>
<evidence type="ECO:0000256" key="2">
    <source>
        <dbReference type="ARBA" id="ARBA00008779"/>
    </source>
</evidence>
<dbReference type="CDD" id="cd16144">
    <property type="entry name" value="ARS_like"/>
    <property type="match status" value="1"/>
</dbReference>
<evidence type="ECO:0000256" key="5">
    <source>
        <dbReference type="ARBA" id="ARBA00022801"/>
    </source>
</evidence>
<feature type="domain" description="Sulfatase N-terminal" evidence="7">
    <location>
        <begin position="30"/>
        <end position="383"/>
    </location>
</feature>
<organism evidence="8 9">
    <name type="scientific">Rubritalea spongiae</name>
    <dbReference type="NCBI Taxonomy" id="430797"/>
    <lineage>
        <taxon>Bacteria</taxon>
        <taxon>Pseudomonadati</taxon>
        <taxon>Verrucomicrobiota</taxon>
        <taxon>Verrucomicrobiia</taxon>
        <taxon>Verrucomicrobiales</taxon>
        <taxon>Rubritaleaceae</taxon>
        <taxon>Rubritalea</taxon>
    </lineage>
</organism>